<dbReference type="RefSeq" id="WP_278321563.1">
    <property type="nucleotide sequence ID" value="NZ_FQZO01000002.1"/>
</dbReference>
<proteinExistence type="predicted"/>
<gene>
    <name evidence="1" type="ORF">SAMN05444401_1815</name>
</gene>
<dbReference type="EMBL" id="FQZO01000002">
    <property type="protein sequence ID" value="SHI92986.1"/>
    <property type="molecule type" value="Genomic_DNA"/>
</dbReference>
<name>A0A1M6F5P6_9CLOT</name>
<evidence type="ECO:0000313" key="2">
    <source>
        <dbReference type="Proteomes" id="UP000184080"/>
    </source>
</evidence>
<protein>
    <submittedName>
        <fullName evidence="1">Uncharacterized protein</fullName>
    </submittedName>
</protein>
<dbReference type="Proteomes" id="UP000184080">
    <property type="component" value="Unassembled WGS sequence"/>
</dbReference>
<evidence type="ECO:0000313" key="1">
    <source>
        <dbReference type="EMBL" id="SHI92986.1"/>
    </source>
</evidence>
<sequence>MRNLMNILEAVYVCIGLIFFSKEIMDISEKKGINLENCGVLLS</sequence>
<accession>A0A1M6F5P6</accession>
<dbReference type="AlphaFoldDB" id="A0A1M6F5P6"/>
<organism evidence="1 2">
    <name type="scientific">Clostridium amylolyticum</name>
    <dbReference type="NCBI Taxonomy" id="1121298"/>
    <lineage>
        <taxon>Bacteria</taxon>
        <taxon>Bacillati</taxon>
        <taxon>Bacillota</taxon>
        <taxon>Clostridia</taxon>
        <taxon>Eubacteriales</taxon>
        <taxon>Clostridiaceae</taxon>
        <taxon>Clostridium</taxon>
    </lineage>
</organism>
<reference evidence="1 2" key="1">
    <citation type="submission" date="2016-11" db="EMBL/GenBank/DDBJ databases">
        <authorList>
            <person name="Jaros S."/>
            <person name="Januszkiewicz K."/>
            <person name="Wedrychowicz H."/>
        </authorList>
    </citation>
    <scope>NUCLEOTIDE SEQUENCE [LARGE SCALE GENOMIC DNA]</scope>
    <source>
        <strain evidence="1 2">DSM 21864</strain>
    </source>
</reference>
<keyword evidence="2" id="KW-1185">Reference proteome</keyword>